<accession>A0AAV5KFF0</accession>
<dbReference type="EMBL" id="BPVZ01000062">
    <property type="protein sequence ID" value="GKV23310.1"/>
    <property type="molecule type" value="Genomic_DNA"/>
</dbReference>
<organism evidence="1 2">
    <name type="scientific">Rubroshorea leprosula</name>
    <dbReference type="NCBI Taxonomy" id="152421"/>
    <lineage>
        <taxon>Eukaryota</taxon>
        <taxon>Viridiplantae</taxon>
        <taxon>Streptophyta</taxon>
        <taxon>Embryophyta</taxon>
        <taxon>Tracheophyta</taxon>
        <taxon>Spermatophyta</taxon>
        <taxon>Magnoliopsida</taxon>
        <taxon>eudicotyledons</taxon>
        <taxon>Gunneridae</taxon>
        <taxon>Pentapetalae</taxon>
        <taxon>rosids</taxon>
        <taxon>malvids</taxon>
        <taxon>Malvales</taxon>
        <taxon>Dipterocarpaceae</taxon>
        <taxon>Rubroshorea</taxon>
    </lineage>
</organism>
<protein>
    <submittedName>
        <fullName evidence="1">Uncharacterized protein</fullName>
    </submittedName>
</protein>
<name>A0AAV5KFF0_9ROSI</name>
<evidence type="ECO:0000313" key="2">
    <source>
        <dbReference type="Proteomes" id="UP001054252"/>
    </source>
</evidence>
<keyword evidence="2" id="KW-1185">Reference proteome</keyword>
<sequence>MPNRGFIWGVNILRSFSQLGSASAVPHVQRSFLFSTISTSSLSLPRFYSTGIIWFEVIVG</sequence>
<comment type="caution">
    <text evidence="1">The sequence shown here is derived from an EMBL/GenBank/DDBJ whole genome shotgun (WGS) entry which is preliminary data.</text>
</comment>
<dbReference type="Proteomes" id="UP001054252">
    <property type="component" value="Unassembled WGS sequence"/>
</dbReference>
<gene>
    <name evidence="1" type="ORF">SLEP1_g33054</name>
</gene>
<dbReference type="AlphaFoldDB" id="A0AAV5KFF0"/>
<proteinExistence type="predicted"/>
<evidence type="ECO:0000313" key="1">
    <source>
        <dbReference type="EMBL" id="GKV23310.1"/>
    </source>
</evidence>
<reference evidence="1 2" key="1">
    <citation type="journal article" date="2021" name="Commun. Biol.">
        <title>The genome of Shorea leprosula (Dipterocarpaceae) highlights the ecological relevance of drought in aseasonal tropical rainforests.</title>
        <authorList>
            <person name="Ng K.K.S."/>
            <person name="Kobayashi M.J."/>
            <person name="Fawcett J.A."/>
            <person name="Hatakeyama M."/>
            <person name="Paape T."/>
            <person name="Ng C.H."/>
            <person name="Ang C.C."/>
            <person name="Tnah L.H."/>
            <person name="Lee C.T."/>
            <person name="Nishiyama T."/>
            <person name="Sese J."/>
            <person name="O'Brien M.J."/>
            <person name="Copetti D."/>
            <person name="Mohd Noor M.I."/>
            <person name="Ong R.C."/>
            <person name="Putra M."/>
            <person name="Sireger I.Z."/>
            <person name="Indrioko S."/>
            <person name="Kosugi Y."/>
            <person name="Izuno A."/>
            <person name="Isagi Y."/>
            <person name="Lee S.L."/>
            <person name="Shimizu K.K."/>
        </authorList>
    </citation>
    <scope>NUCLEOTIDE SEQUENCE [LARGE SCALE GENOMIC DNA]</scope>
    <source>
        <strain evidence="1">214</strain>
    </source>
</reference>